<dbReference type="Gene3D" id="2.60.120.200">
    <property type="match status" value="1"/>
</dbReference>
<evidence type="ECO:0000313" key="5">
    <source>
        <dbReference type="Proteomes" id="UP000030152"/>
    </source>
</evidence>
<protein>
    <recommendedName>
        <fullName evidence="3">Fibronectin type-III domain-containing protein</fullName>
    </recommendedName>
</protein>
<evidence type="ECO:0000256" key="2">
    <source>
        <dbReference type="SAM" id="SignalP"/>
    </source>
</evidence>
<gene>
    <name evidence="4" type="ORF">Q765_18105</name>
</gene>
<dbReference type="CDD" id="cd00063">
    <property type="entry name" value="FN3"/>
    <property type="match status" value="2"/>
</dbReference>
<sequence length="616" mass="66221">MKKITCLATFLMLLPFAVSAQDCAAVAPPYTIDFESVTTPALPACTTQSVGFGSQWSTAENPGNGFTTKVLKRPATFETSQSIFVTQGVQLTAGTYYKVQYTYGNDSTTTTESLITTLSTSADGSVTTGTIGTHAAITGGTPTTFRADPLIVTTSGVYYLAFNANSAPEQGNLYLDNIEITEWSCQLPTNVTVSGLTTTAATFSWTPPADNTSYQYFYWYSESSEIPAGGPPAPAGVTSVSVTDLEPGTTYYLFIKNQCGPTMSDWTEPLAFTTPTCAATTAPYTLDFDSAVIPALPECTSVGTFDTGNNWRTAASPGSGFDSNVLWYPDSDEPADSWFFTQGIELVAGTAYRFSYKYGNDSTTTTERLRTVMLTSPNADAVEDNYLTDHPEITGGVPVEFSFGSPITISATGVYYFGFNAYSRSEEGSLYVDNIVVEEWICGTPQNLTADNVTDSTATLNWEAQSEPTTIGYFYGYSTTNTPPEDIQPATGTGLTASLSNLAPFTTYYAYVRTLCGPVWSDWVVTEFTTDALNGTTKTSFNNFKAYPNPVTNILTIDNATAIDKIELYNLTGQLVIKQNLGSTSANVSLENLSSGVYLLTAYAGESSKKVRIVKQ</sequence>
<dbReference type="SUPFAM" id="SSF49265">
    <property type="entry name" value="Fibronectin type III"/>
    <property type="match status" value="2"/>
</dbReference>
<dbReference type="Pfam" id="PF18962">
    <property type="entry name" value="Por_Secre_tail"/>
    <property type="match status" value="1"/>
</dbReference>
<evidence type="ECO:0000259" key="3">
    <source>
        <dbReference type="PROSITE" id="PS50853"/>
    </source>
</evidence>
<organism evidence="4 5">
    <name type="scientific">Flavobacterium rivuli WB 3.3-2 = DSM 21788</name>
    <dbReference type="NCBI Taxonomy" id="1121895"/>
    <lineage>
        <taxon>Bacteria</taxon>
        <taxon>Pseudomonadati</taxon>
        <taxon>Bacteroidota</taxon>
        <taxon>Flavobacteriia</taxon>
        <taxon>Flavobacteriales</taxon>
        <taxon>Flavobacteriaceae</taxon>
        <taxon>Flavobacterium</taxon>
    </lineage>
</organism>
<dbReference type="InterPro" id="IPR026444">
    <property type="entry name" value="Secre_tail"/>
</dbReference>
<dbReference type="InterPro" id="IPR003961">
    <property type="entry name" value="FN3_dom"/>
</dbReference>
<feature type="domain" description="Fibronectin type-III" evidence="3">
    <location>
        <begin position="444"/>
        <end position="533"/>
    </location>
</feature>
<dbReference type="SMART" id="SM00060">
    <property type="entry name" value="FN3"/>
    <property type="match status" value="2"/>
</dbReference>
<reference evidence="4 5" key="1">
    <citation type="submission" date="2013-09" db="EMBL/GenBank/DDBJ databases">
        <authorList>
            <person name="Zeng Z."/>
            <person name="Chen C."/>
        </authorList>
    </citation>
    <scope>NUCLEOTIDE SEQUENCE [LARGE SCALE GENOMIC DNA]</scope>
    <source>
        <strain evidence="4 5">WB 3.3-2</strain>
    </source>
</reference>
<accession>A0A0A2M0D1</accession>
<keyword evidence="5" id="KW-1185">Reference proteome</keyword>
<evidence type="ECO:0000256" key="1">
    <source>
        <dbReference type="ARBA" id="ARBA00022729"/>
    </source>
</evidence>
<evidence type="ECO:0000313" key="4">
    <source>
        <dbReference type="EMBL" id="KGO85056.1"/>
    </source>
</evidence>
<name>A0A0A2M0D1_9FLAO</name>
<dbReference type="InterPro" id="IPR013783">
    <property type="entry name" value="Ig-like_fold"/>
</dbReference>
<dbReference type="InterPro" id="IPR036116">
    <property type="entry name" value="FN3_sf"/>
</dbReference>
<dbReference type="OrthoDB" id="975384at2"/>
<dbReference type="AlphaFoldDB" id="A0A0A2M0D1"/>
<feature type="domain" description="Fibronectin type-III" evidence="3">
    <location>
        <begin position="187"/>
        <end position="277"/>
    </location>
</feature>
<proteinExistence type="predicted"/>
<dbReference type="RefSeq" id="WP_020212043.1">
    <property type="nucleotide sequence ID" value="NZ_JRLX01000028.1"/>
</dbReference>
<comment type="caution">
    <text evidence="4">The sequence shown here is derived from an EMBL/GenBank/DDBJ whole genome shotgun (WGS) entry which is preliminary data.</text>
</comment>
<dbReference type="NCBIfam" id="TIGR04183">
    <property type="entry name" value="Por_Secre_tail"/>
    <property type="match status" value="1"/>
</dbReference>
<feature type="chain" id="PRO_5002002708" description="Fibronectin type-III domain-containing protein" evidence="2">
    <location>
        <begin position="21"/>
        <end position="616"/>
    </location>
</feature>
<feature type="signal peptide" evidence="2">
    <location>
        <begin position="1"/>
        <end position="20"/>
    </location>
</feature>
<dbReference type="Proteomes" id="UP000030152">
    <property type="component" value="Unassembled WGS sequence"/>
</dbReference>
<dbReference type="STRING" id="1121895.GCA_000378485_00917"/>
<dbReference type="Gene3D" id="2.60.40.10">
    <property type="entry name" value="Immunoglobulins"/>
    <property type="match status" value="2"/>
</dbReference>
<dbReference type="EMBL" id="JRLX01000028">
    <property type="protein sequence ID" value="KGO85056.1"/>
    <property type="molecule type" value="Genomic_DNA"/>
</dbReference>
<dbReference type="eggNOG" id="COG3291">
    <property type="taxonomic scope" value="Bacteria"/>
</dbReference>
<dbReference type="Pfam" id="PF00041">
    <property type="entry name" value="fn3"/>
    <property type="match status" value="2"/>
</dbReference>
<dbReference type="PROSITE" id="PS50853">
    <property type="entry name" value="FN3"/>
    <property type="match status" value="2"/>
</dbReference>
<keyword evidence="1 2" id="KW-0732">Signal</keyword>